<keyword evidence="4" id="KW-0472">Membrane</keyword>
<dbReference type="PANTHER" id="PTHR10426">
    <property type="entry name" value="STRICTOSIDINE SYNTHASE-RELATED"/>
    <property type="match status" value="1"/>
</dbReference>
<dbReference type="EMBL" id="PIQE01000003">
    <property type="protein sequence ID" value="RUO72146.1"/>
    <property type="molecule type" value="Genomic_DNA"/>
</dbReference>
<dbReference type="AlphaFoldDB" id="A0A432Z2M4"/>
<feature type="domain" description="Strictosidine synthase conserved region" evidence="5">
    <location>
        <begin position="150"/>
        <end position="237"/>
    </location>
</feature>
<dbReference type="PANTHER" id="PTHR10426:SF88">
    <property type="entry name" value="ADIPOCYTE PLASMA MEMBRANE-ASSOCIATED PROTEIN HEMOMUCIN-RELATED"/>
    <property type="match status" value="1"/>
</dbReference>
<keyword evidence="4" id="KW-0812">Transmembrane</keyword>
<name>A0A432Z2M4_9GAMM</name>
<dbReference type="Pfam" id="PF20067">
    <property type="entry name" value="SSL_N"/>
    <property type="match status" value="1"/>
</dbReference>
<evidence type="ECO:0000313" key="6">
    <source>
        <dbReference type="EMBL" id="RUO72146.1"/>
    </source>
</evidence>
<comment type="similarity">
    <text evidence="1">Belongs to the strictosidine synthase family.</text>
</comment>
<dbReference type="InterPro" id="IPR011042">
    <property type="entry name" value="6-blade_b-propeller_TolB-like"/>
</dbReference>
<dbReference type="InterPro" id="IPR018119">
    <property type="entry name" value="Strictosidine_synth_cons-reg"/>
</dbReference>
<dbReference type="Proteomes" id="UP000287022">
    <property type="component" value="Unassembled WGS sequence"/>
</dbReference>
<reference evidence="7" key="1">
    <citation type="journal article" date="2018" name="Front. Microbiol.">
        <title>Genome-Based Analysis Reveals the Taxonomy and Diversity of the Family Idiomarinaceae.</title>
        <authorList>
            <person name="Liu Y."/>
            <person name="Lai Q."/>
            <person name="Shao Z."/>
        </authorList>
    </citation>
    <scope>NUCLEOTIDE SEQUENCE [LARGE SCALE GENOMIC DNA]</scope>
    <source>
        <strain evidence="7">c121</strain>
    </source>
</reference>
<comment type="caution">
    <text evidence="6">The sequence shown here is derived from an EMBL/GenBank/DDBJ whole genome shotgun (WGS) entry which is preliminary data.</text>
</comment>
<keyword evidence="2" id="KW-0597">Phosphoprotein</keyword>
<keyword evidence="7" id="KW-1185">Reference proteome</keyword>
<evidence type="ECO:0000256" key="1">
    <source>
        <dbReference type="ARBA" id="ARBA00009191"/>
    </source>
</evidence>
<dbReference type="STRING" id="1122124.GCA_000423165_01897"/>
<dbReference type="SUPFAM" id="SSF63829">
    <property type="entry name" value="Calcium-dependent phosphotriesterase"/>
    <property type="match status" value="1"/>
</dbReference>
<evidence type="ECO:0000256" key="2">
    <source>
        <dbReference type="ARBA" id="ARBA00022553"/>
    </source>
</evidence>
<sequence>MRKGRVFGIILSFTLVLLLSYLVLWPVAIEPRAWQAPRDHGYVGVYTPNQRLQAIQVLPLPVSEGPEALAVDPQGRVVTGLLNGDIVRREHDGDFTVLATTGGRPLGLAYDAQGGLWIADAYQGLVYFDSNQGVQVKVTEVDGRAVRYANDVAIAADGTIYFSDSSSRFPADRYGTYGASLLDIMEHAGNGRVLAYEPASGHTYTVVSGIHFANGVALSSDQQWLLVNETASYRVLRVGIGSNNSGQFEPLLENLPGFPDNLTTGRDGKFWLGLVSPRSALLDQFADAPFMRKVVQRLPAVMRPKAQRYSHLLAIDIDGNVLHSLQDPEGRFGYVTGAVEVDQQLFLSSLHEAAIGQLEFPQAQH</sequence>
<feature type="transmembrane region" description="Helical" evidence="4">
    <location>
        <begin position="7"/>
        <end position="28"/>
    </location>
</feature>
<keyword evidence="3" id="KW-0325">Glycoprotein</keyword>
<keyword evidence="4" id="KW-1133">Transmembrane helix</keyword>
<evidence type="ECO:0000256" key="3">
    <source>
        <dbReference type="ARBA" id="ARBA00023180"/>
    </source>
</evidence>
<evidence type="ECO:0000259" key="5">
    <source>
        <dbReference type="Pfam" id="PF03088"/>
    </source>
</evidence>
<dbReference type="Pfam" id="PF03088">
    <property type="entry name" value="Str_synth"/>
    <property type="match status" value="1"/>
</dbReference>
<proteinExistence type="inferred from homology"/>
<gene>
    <name evidence="6" type="ORF">CWI80_10115</name>
</gene>
<dbReference type="Gene3D" id="2.120.10.30">
    <property type="entry name" value="TolB, C-terminal domain"/>
    <property type="match status" value="1"/>
</dbReference>
<dbReference type="GO" id="GO:0016787">
    <property type="term" value="F:hydrolase activity"/>
    <property type="evidence" value="ECO:0007669"/>
    <property type="project" value="TreeGrafter"/>
</dbReference>
<evidence type="ECO:0000256" key="4">
    <source>
        <dbReference type="SAM" id="Phobius"/>
    </source>
</evidence>
<dbReference type="RefSeq" id="WP_026860626.1">
    <property type="nucleotide sequence ID" value="NZ_PIQE01000003.1"/>
</dbReference>
<protein>
    <submittedName>
        <fullName evidence="6">SMP-30/gluconolactonase/LRE family protein</fullName>
    </submittedName>
</protein>
<dbReference type="GO" id="GO:0012505">
    <property type="term" value="C:endomembrane system"/>
    <property type="evidence" value="ECO:0007669"/>
    <property type="project" value="TreeGrafter"/>
</dbReference>
<evidence type="ECO:0000313" key="7">
    <source>
        <dbReference type="Proteomes" id="UP000287022"/>
    </source>
</evidence>
<organism evidence="6 7">
    <name type="scientific">Pseudidiomarina sediminum</name>
    <dbReference type="NCBI Taxonomy" id="431675"/>
    <lineage>
        <taxon>Bacteria</taxon>
        <taxon>Pseudomonadati</taxon>
        <taxon>Pseudomonadota</taxon>
        <taxon>Gammaproteobacteria</taxon>
        <taxon>Alteromonadales</taxon>
        <taxon>Idiomarinaceae</taxon>
        <taxon>Pseudidiomarina</taxon>
    </lineage>
</organism>
<accession>A0A432Z2M4</accession>